<protein>
    <submittedName>
        <fullName evidence="1">Uncharacterized protein</fullName>
    </submittedName>
</protein>
<name>A0ACB5R807_9CLOT</name>
<evidence type="ECO:0000313" key="2">
    <source>
        <dbReference type="Proteomes" id="UP001058074"/>
    </source>
</evidence>
<dbReference type="EMBL" id="BROD01000001">
    <property type="protein sequence ID" value="GKX65149.1"/>
    <property type="molecule type" value="Genomic_DNA"/>
</dbReference>
<proteinExistence type="predicted"/>
<evidence type="ECO:0000313" key="1">
    <source>
        <dbReference type="EMBL" id="GKX65149.1"/>
    </source>
</evidence>
<gene>
    <name evidence="1" type="ORF">rsdtw13_04070</name>
</gene>
<dbReference type="Proteomes" id="UP001058074">
    <property type="component" value="Unassembled WGS sequence"/>
</dbReference>
<accession>A0ACB5R807</accession>
<reference evidence="1" key="1">
    <citation type="journal article" date="2025" name="Int. J. Syst. Evol. Microbiol.">
        <title>Inconstantimicrobium mannanitabidum sp. nov., a novel member of the family Clostridiaceae isolated from anoxic soil under the treatment of reductive soil disinfestation.</title>
        <authorList>
            <person name="Ueki A."/>
            <person name="Tonouchi A."/>
            <person name="Honma S."/>
            <person name="Kaku N."/>
            <person name="Ueki K."/>
        </authorList>
    </citation>
    <scope>NUCLEOTIDE SEQUENCE</scope>
    <source>
        <strain evidence="1">TW13</strain>
    </source>
</reference>
<sequence length="145" mass="16092">MNEENKNVEADAELIKEEIAEVKEEIKENEIKEALEGAEPVAEEKEDVKPAIVHDHEPKKQRVVEHVKAGFFARLVASIVDQVVVLALSVAILYAAEGILLALGFFVTQIPQLFFIIYIIVAVLYLAVVESTKLTRSIGKALLKI</sequence>
<keyword evidence="2" id="KW-1185">Reference proteome</keyword>
<comment type="caution">
    <text evidence="1">The sequence shown here is derived from an EMBL/GenBank/DDBJ whole genome shotgun (WGS) entry which is preliminary data.</text>
</comment>
<organism evidence="1 2">
    <name type="scientific">Inconstantimicrobium mannanitabidum</name>
    <dbReference type="NCBI Taxonomy" id="1604901"/>
    <lineage>
        <taxon>Bacteria</taxon>
        <taxon>Bacillati</taxon>
        <taxon>Bacillota</taxon>
        <taxon>Clostridia</taxon>
        <taxon>Eubacteriales</taxon>
        <taxon>Clostridiaceae</taxon>
        <taxon>Inconstantimicrobium</taxon>
    </lineage>
</organism>